<keyword evidence="6" id="KW-1185">Reference proteome</keyword>
<dbReference type="OrthoDB" id="1862401at2759"/>
<keyword evidence="3" id="KW-0012">Acyltransferase</keyword>
<name>A0A9J6AF82_SOLCO</name>
<evidence type="ECO:0000256" key="3">
    <source>
        <dbReference type="ARBA" id="ARBA00023315"/>
    </source>
</evidence>
<dbReference type="GO" id="GO:0016746">
    <property type="term" value="F:acyltransferase activity"/>
    <property type="evidence" value="ECO:0007669"/>
    <property type="project" value="UniProtKB-KW"/>
</dbReference>
<dbReference type="Pfam" id="PF02458">
    <property type="entry name" value="Transferase"/>
    <property type="match status" value="6"/>
</dbReference>
<dbReference type="PANTHER" id="PTHR31623:SF38">
    <property type="entry name" value="ACYLTRANSFERASE PUN1"/>
    <property type="match status" value="1"/>
</dbReference>
<feature type="transmembrane region" description="Helical" evidence="4">
    <location>
        <begin position="1489"/>
        <end position="1510"/>
    </location>
</feature>
<evidence type="ECO:0000313" key="6">
    <source>
        <dbReference type="Proteomes" id="UP000824120"/>
    </source>
</evidence>
<evidence type="ECO:0000256" key="2">
    <source>
        <dbReference type="ARBA" id="ARBA00022679"/>
    </source>
</evidence>
<evidence type="ECO:0000256" key="1">
    <source>
        <dbReference type="ARBA" id="ARBA00009861"/>
    </source>
</evidence>
<evidence type="ECO:0000313" key="5">
    <source>
        <dbReference type="EMBL" id="KAG5623043.1"/>
    </source>
</evidence>
<accession>A0A9J6AF82</accession>
<dbReference type="EMBL" id="JACXVP010000002">
    <property type="protein sequence ID" value="KAG5623043.1"/>
    <property type="molecule type" value="Genomic_DNA"/>
</dbReference>
<dbReference type="PANTHER" id="PTHR31623">
    <property type="entry name" value="F21J9.9"/>
    <property type="match status" value="1"/>
</dbReference>
<dbReference type="Proteomes" id="UP000824120">
    <property type="component" value="Chromosome 2"/>
</dbReference>
<reference evidence="5 6" key="1">
    <citation type="submission" date="2020-09" db="EMBL/GenBank/DDBJ databases">
        <title>De no assembly of potato wild relative species, Solanum commersonii.</title>
        <authorList>
            <person name="Cho K."/>
        </authorList>
    </citation>
    <scope>NUCLEOTIDE SEQUENCE [LARGE SCALE GENOMIC DNA]</scope>
    <source>
        <strain evidence="5">LZ3.2</strain>
        <tissue evidence="5">Leaf</tissue>
    </source>
</reference>
<comment type="caution">
    <text evidence="5">The sequence shown here is derived from an EMBL/GenBank/DDBJ whole genome shotgun (WGS) entry which is preliminary data.</text>
</comment>
<evidence type="ECO:0000256" key="4">
    <source>
        <dbReference type="SAM" id="Phobius"/>
    </source>
</evidence>
<sequence length="2129" mass="238891">MAFALLSSPSLVSICDKSFMKPSSLTPSTHRFHKLSLVDQSFIQQREESNNSHELSHIAHLLQTSLSQTLVSYYPYAGKLKDNATIDCNDMGAEFSSARIKCHMSEILDYPDAESGNLLVAQVNKFDCGGIAVSVCLSHKIGDGCSVLNFFNDWPSLTRDRKRLVFPTAKLNVLRAKVAVESGVENPTRAEVVSALLFKCATKAASSTTTLMRTSKLVNFFDVRTMMKPRLPRRAIGNVLSLFSTSAIDTNNEQDMKLPKLVHNLRKGVEVEYKKDQVQQNEFIMKKGKINVCRYPFYNVDFGWGKPERVSLANGPFKNSFFLMDYKTGQGVEARMAFALLSSSSLVSICDKTFIKPPSLTPPTLRYHKLSFIDQFLGNMYIPFALFYPKLQQREESNNSHELSHIAHLLQTSLSKTLVTYYPYAGKLIDNAIIDCNDMGAEFLSVRIKCHMSEILDHRDASHAESIVFSKDLPWANNYEGGNLLIAQMAFALLSSPSVVSICDKTFIKPSSLTPPMLRLHKLSFVDQSFSNMYIPFAFFYPKVEEREESNNSHELSHIAQLLQTSLSQTLVSYYPYAGKLRDNAIVDCNDMGAEFSTVRIKCHMSEILDHPYASHVESIVFPKDLPWSNNYEGDNLLIVQVSKFDCGGIAISVCLSHKIGDGCSVSNFLNDWSRITRGHATITLAPRFVGDSIFSTQKYGPLIAPLIESNVSECVQKRFIFPTAKLDAFRAKVAVESGVENPTRAEVISALLFKCATKAASSTTTTSKLVHFLNVRTMMKPRLPRSAIGNVLSVFSTTATKEQDIELPTLVRNLRKELFEIAYKKDQVEQNELILQIVESIKKGKIPFEDENCSVYFCSNLCKYPYYNVDFGWGKPERVSIPNGPFKNVFFFMDYQNGRGLEARVMLKKHHMSEFELCDKTFIKPSSLTPSTLRYHKLSYIDQFYSNMYIPLAFFYPKVQQRDESNNSHELSHIAHLLQTSLSQTLVSYYPYAGKLRDNAIVDCNDMGAEFSSVRINCHMSEILDHPDASQAESIVFPKDLPWANNYEGGNLLVAQVSKFDCGGIAISVCLSHKIGDGTSVLNFINDWSRMTHSRMTTTLAPKFVGDSVFSSNNYSPIIAPQMLSNVICDKTLIKPSSFTPPTLRYHKLSYIDQFHSNMYIPLALFYPKVQQRDESNNSHELSHIAHLLQTSLSKTLVSYYPYAGKLRDNAIVDCNDMGAEFSSVRINCHMSEILDHPDASQAESIVFPKDLPWANNYEGGNLLVAQVSKFDCGGIAISVCLSHKIGDGTSVLNFVNDWSRMTHSRMTTTLAPKFIGDSVFSSNNYSPIIAPQMLSNVSECVQKRIIFSTTKDNAIVDCNDMGAEFLSVRIKCHMSEILDHPDASHAESIVFPKDLPWANNYEGAISVCLSHKIGDGCSVLNFLNDWSRITRGRMTTTLAPKFVGDSIFSSNNYSPIIGPQLLSNVSECVQKRFIFPTTKLDALRAKVIIYTTSPLLFVFMVFFLRYLIIQFIRHNLKVAAESGVENPTRAEVVSALLFKCAIKAASSTTTSMLMHRPSKLVHFLNVRSLLKSRLPQSAIGNILSIFSTIATNEQDIELPTLVHNLRNGIEVAYKKDQVEENELILEVVESMRKGKKPFDDEYENVYSCSNLCKYPDYNVDFGWGKPERVGLPNGPFKNVFFLKDYKIGGGVDARKIIMAIAPSQLVSPVTEKIIVKPSLPTPSPLKYHKLSFIDQSLSHLYIPLVFFYSKQQQEFDQVANKLQNSLATTLSAYYPYAGRMRDSATIECNDRGIEFLNVRINCPMSEMLNNPHDYAEGNIFMKDLPWKNSFDGSLLVAQLSHFDCGGIAISTCLSHKVGDGGSVASFIYDWAKITRNPNQIARPQFIGDTFFPTPNGPLIAPLIDSKLEKCVHKKFHFSASKLQGLRAKIAAEAGIKNPTRAEVASALLFLSATKAASKINNTSFRPSKLTNYVDIRPMTTPPLSRNIVGNLLTVTSTTASHDEEMKLPRLVREFRKEFEQVYKKDPVQHNSLVLKLLEIMESPYTIDEFDTYYCSNMCKFSGYSIDFGWGKPERVCAPMGPFKNFFILSADQSMDGVEAMVTLEEQHMLAFECDEELLEFASPISSF</sequence>
<comment type="similarity">
    <text evidence="1">Belongs to the plant acyltransferase family.</text>
</comment>
<dbReference type="InterPro" id="IPR023213">
    <property type="entry name" value="CAT-like_dom_sf"/>
</dbReference>
<keyword evidence="4" id="KW-1133">Transmembrane helix</keyword>
<keyword evidence="4" id="KW-0472">Membrane</keyword>
<protein>
    <submittedName>
        <fullName evidence="5">Uncharacterized protein</fullName>
    </submittedName>
</protein>
<organism evidence="5 6">
    <name type="scientific">Solanum commersonii</name>
    <name type="common">Commerson's wild potato</name>
    <name type="synonym">Commerson's nightshade</name>
    <dbReference type="NCBI Taxonomy" id="4109"/>
    <lineage>
        <taxon>Eukaryota</taxon>
        <taxon>Viridiplantae</taxon>
        <taxon>Streptophyta</taxon>
        <taxon>Embryophyta</taxon>
        <taxon>Tracheophyta</taxon>
        <taxon>Spermatophyta</taxon>
        <taxon>Magnoliopsida</taxon>
        <taxon>eudicotyledons</taxon>
        <taxon>Gunneridae</taxon>
        <taxon>Pentapetalae</taxon>
        <taxon>asterids</taxon>
        <taxon>lamiids</taxon>
        <taxon>Solanales</taxon>
        <taxon>Solanaceae</taxon>
        <taxon>Solanoideae</taxon>
        <taxon>Solaneae</taxon>
        <taxon>Solanum</taxon>
    </lineage>
</organism>
<gene>
    <name evidence="5" type="ORF">H5410_008261</name>
</gene>
<dbReference type="Gene3D" id="3.30.559.10">
    <property type="entry name" value="Chloramphenicol acetyltransferase-like domain"/>
    <property type="match status" value="10"/>
</dbReference>
<keyword evidence="2" id="KW-0808">Transferase</keyword>
<proteinExistence type="inferred from homology"/>
<keyword evidence="4" id="KW-0812">Transmembrane</keyword>